<keyword evidence="14" id="KW-1185">Reference proteome</keyword>
<evidence type="ECO:0000256" key="12">
    <source>
        <dbReference type="RuleBase" id="RU000483"/>
    </source>
</evidence>
<evidence type="ECO:0000256" key="7">
    <source>
        <dbReference type="ARBA" id="ARBA00022989"/>
    </source>
</evidence>
<keyword evidence="5 11" id="KW-0812">Transmembrane</keyword>
<evidence type="ECO:0000313" key="13">
    <source>
        <dbReference type="EMBL" id="MSS62884.1"/>
    </source>
</evidence>
<dbReference type="GO" id="GO:0045259">
    <property type="term" value="C:proton-transporting ATP synthase complex"/>
    <property type="evidence" value="ECO:0007669"/>
    <property type="project" value="UniProtKB-KW"/>
</dbReference>
<comment type="caution">
    <text evidence="13">The sequence shown here is derived from an EMBL/GenBank/DDBJ whole genome shotgun (WGS) entry which is preliminary data.</text>
</comment>
<protein>
    <recommendedName>
        <fullName evidence="11 12">ATP synthase subunit a</fullName>
    </recommendedName>
    <alternativeName>
        <fullName evidence="11">ATP synthase F0 sector subunit a</fullName>
    </alternativeName>
    <alternativeName>
        <fullName evidence="11">F-ATPase subunit 6</fullName>
    </alternativeName>
</protein>
<evidence type="ECO:0000256" key="1">
    <source>
        <dbReference type="ARBA" id="ARBA00004141"/>
    </source>
</evidence>
<evidence type="ECO:0000256" key="5">
    <source>
        <dbReference type="ARBA" id="ARBA00022692"/>
    </source>
</evidence>
<feature type="transmembrane region" description="Helical" evidence="11">
    <location>
        <begin position="216"/>
        <end position="241"/>
    </location>
</feature>
<dbReference type="CDD" id="cd00310">
    <property type="entry name" value="ATP-synt_Fo_a_6"/>
    <property type="match status" value="1"/>
</dbReference>
<evidence type="ECO:0000256" key="4">
    <source>
        <dbReference type="ARBA" id="ARBA00022547"/>
    </source>
</evidence>
<accession>A0A6L5XWC2</accession>
<dbReference type="PROSITE" id="PS00449">
    <property type="entry name" value="ATPASE_A"/>
    <property type="match status" value="1"/>
</dbReference>
<dbReference type="AlphaFoldDB" id="A0A6L5XWC2"/>
<feature type="transmembrane region" description="Helical" evidence="11">
    <location>
        <begin position="35"/>
        <end position="58"/>
    </location>
</feature>
<gene>
    <name evidence="11 13" type="primary">atpB</name>
    <name evidence="13" type="ORF">FYJ58_03205</name>
</gene>
<comment type="similarity">
    <text evidence="2 11 12">Belongs to the ATPase A chain family.</text>
</comment>
<dbReference type="NCBIfam" id="TIGR01131">
    <property type="entry name" value="ATP_synt_6_or_A"/>
    <property type="match status" value="1"/>
</dbReference>
<evidence type="ECO:0000256" key="2">
    <source>
        <dbReference type="ARBA" id="ARBA00006810"/>
    </source>
</evidence>
<proteinExistence type="inferred from homology"/>
<dbReference type="GO" id="GO:0046933">
    <property type="term" value="F:proton-transporting ATP synthase activity, rotational mechanism"/>
    <property type="evidence" value="ECO:0007669"/>
    <property type="project" value="UniProtKB-UniRule"/>
</dbReference>
<dbReference type="PANTHER" id="PTHR42823">
    <property type="entry name" value="ATP SYNTHASE SUBUNIT A, CHLOROPLASTIC"/>
    <property type="match status" value="1"/>
</dbReference>
<comment type="subcellular location">
    <subcellularLocation>
        <location evidence="11 12">Cell membrane</location>
        <topology evidence="11 12">Multi-pass membrane protein</topology>
    </subcellularLocation>
    <subcellularLocation>
        <location evidence="1">Membrane</location>
        <topology evidence="1">Multi-pass membrane protein</topology>
    </subcellularLocation>
</comment>
<dbReference type="SUPFAM" id="SSF81336">
    <property type="entry name" value="F1F0 ATP synthase subunit A"/>
    <property type="match status" value="1"/>
</dbReference>
<dbReference type="GO" id="GO:0005886">
    <property type="term" value="C:plasma membrane"/>
    <property type="evidence" value="ECO:0007669"/>
    <property type="project" value="UniProtKB-SubCell"/>
</dbReference>
<keyword evidence="7 11" id="KW-1133">Transmembrane helix</keyword>
<dbReference type="Pfam" id="PF00119">
    <property type="entry name" value="ATP-synt_A"/>
    <property type="match status" value="1"/>
</dbReference>
<dbReference type="GO" id="GO:0042777">
    <property type="term" value="P:proton motive force-driven plasma membrane ATP synthesis"/>
    <property type="evidence" value="ECO:0007669"/>
    <property type="project" value="TreeGrafter"/>
</dbReference>
<keyword evidence="4 11" id="KW-0138">CF(0)</keyword>
<feature type="transmembrane region" description="Helical" evidence="11">
    <location>
        <begin position="186"/>
        <end position="204"/>
    </location>
</feature>
<feature type="transmembrane region" description="Helical" evidence="11">
    <location>
        <begin position="130"/>
        <end position="148"/>
    </location>
</feature>
<keyword evidence="11" id="KW-1003">Cell membrane</keyword>
<dbReference type="Gene3D" id="1.20.120.220">
    <property type="entry name" value="ATP synthase, F0 complex, subunit A"/>
    <property type="match status" value="1"/>
</dbReference>
<dbReference type="InterPro" id="IPR000568">
    <property type="entry name" value="ATP_synth_F0_asu"/>
</dbReference>
<reference evidence="13 14" key="1">
    <citation type="submission" date="2019-08" db="EMBL/GenBank/DDBJ databases">
        <title>In-depth cultivation of the pig gut microbiome towards novel bacterial diversity and tailored functional studies.</title>
        <authorList>
            <person name="Wylensek D."/>
            <person name="Hitch T.C.A."/>
            <person name="Clavel T."/>
        </authorList>
    </citation>
    <scope>NUCLEOTIDE SEQUENCE [LARGE SCALE GENOMIC DNA]</scope>
    <source>
        <strain evidence="13 14">WCA-693-APC-MOT-I</strain>
    </source>
</reference>
<organism evidence="13 14">
    <name type="scientific">Velocimicrobium porci</name>
    <dbReference type="NCBI Taxonomy" id="2606634"/>
    <lineage>
        <taxon>Bacteria</taxon>
        <taxon>Bacillati</taxon>
        <taxon>Bacillota</taxon>
        <taxon>Clostridia</taxon>
        <taxon>Lachnospirales</taxon>
        <taxon>Lachnospiraceae</taxon>
        <taxon>Velocimicrobium</taxon>
    </lineage>
</organism>
<dbReference type="PANTHER" id="PTHR42823:SF3">
    <property type="entry name" value="ATP SYNTHASE SUBUNIT A, CHLOROPLASTIC"/>
    <property type="match status" value="1"/>
</dbReference>
<evidence type="ECO:0000256" key="10">
    <source>
        <dbReference type="ARBA" id="ARBA00023310"/>
    </source>
</evidence>
<evidence type="ECO:0000313" key="14">
    <source>
        <dbReference type="Proteomes" id="UP000482209"/>
    </source>
</evidence>
<dbReference type="InterPro" id="IPR023011">
    <property type="entry name" value="ATP_synth_F0_asu_AS"/>
</dbReference>
<evidence type="ECO:0000256" key="8">
    <source>
        <dbReference type="ARBA" id="ARBA00023065"/>
    </source>
</evidence>
<evidence type="ECO:0000256" key="3">
    <source>
        <dbReference type="ARBA" id="ARBA00022448"/>
    </source>
</evidence>
<name>A0A6L5XWC2_9FIRM</name>
<dbReference type="InterPro" id="IPR035908">
    <property type="entry name" value="F0_ATP_A_sf"/>
</dbReference>
<dbReference type="Proteomes" id="UP000482209">
    <property type="component" value="Unassembled WGS sequence"/>
</dbReference>
<dbReference type="RefSeq" id="WP_154517393.1">
    <property type="nucleotide sequence ID" value="NZ_VUMT01000003.1"/>
</dbReference>
<keyword evidence="3 11" id="KW-0813">Transport</keyword>
<keyword evidence="6 11" id="KW-0375">Hydrogen ion transport</keyword>
<keyword evidence="9 11" id="KW-0472">Membrane</keyword>
<evidence type="ECO:0000256" key="6">
    <source>
        <dbReference type="ARBA" id="ARBA00022781"/>
    </source>
</evidence>
<feature type="transmembrane region" description="Helical" evidence="11">
    <location>
        <begin position="101"/>
        <end position="124"/>
    </location>
</feature>
<keyword evidence="8 11" id="KW-0406">Ion transport</keyword>
<sequence>MARGIPGGINLIRADSDVSLGAQGYAKYHLFGQELYITTTHISILIVMAVLIIFAIFANRAIKNADPNKVPGPFLNFVEMIVEMIDNLVISNMGAKYGPKFANYIGTLGAFILVSNISGLFGLRPPTADFGVTFPLALITWVMIQFNGFKHQKMGKIKALFEPFFLFFPINLISEFATPISMSLRLFGNILSGTVMLSLVYGLIPKALTLVWPAALHAYLDLFSGAIQTFVFLMLTMVFVADAIGDEAAQ</sequence>
<comment type="function">
    <text evidence="11 12">Key component of the proton channel; it plays a direct role in the translocation of protons across the membrane.</text>
</comment>
<evidence type="ECO:0000256" key="9">
    <source>
        <dbReference type="ARBA" id="ARBA00023136"/>
    </source>
</evidence>
<dbReference type="EMBL" id="VUMT01000003">
    <property type="protein sequence ID" value="MSS62884.1"/>
    <property type="molecule type" value="Genomic_DNA"/>
</dbReference>
<dbReference type="PRINTS" id="PR00123">
    <property type="entry name" value="ATPASEA"/>
</dbReference>
<dbReference type="InterPro" id="IPR045082">
    <property type="entry name" value="ATP_syn_F0_a_bact/chloroplast"/>
</dbReference>
<dbReference type="HAMAP" id="MF_01393">
    <property type="entry name" value="ATP_synth_a_bact"/>
    <property type="match status" value="1"/>
</dbReference>
<evidence type="ECO:0000256" key="11">
    <source>
        <dbReference type="HAMAP-Rule" id="MF_01393"/>
    </source>
</evidence>
<keyword evidence="10 11" id="KW-0066">ATP synthesis</keyword>